<sequence length="369" mass="41846">VDKIEPLEMMNDFSEDFDRMPGWEIIIKGMEALFISPFSNRPGNLCHELRRVLKKNVDNPGIGSIENTLEIFFYHRLMYGSPFIFSSQEPVMVETCFGRIEVVARRAHTIIDEPFAYLAARNYFLQKYTIHEATEYAMRLLFNPQIQGTLWETMIPRALISAFQQHASLSSWPLGSLDQDVLTTLRGARATIVGLDGAVERIGKKQDKDFSMADFLTAHISHNSRKGGKAVPPFFFPSQHPSGPDLVLCMEVADVVIPVFIQVKLCIKLKGSNPMGAIDSVSSKDIQNHLKEMLKTFCPKEGSLKDVYISMVIAYPEEVLGMLIYQPEPDAIPGHKQVRMVINRSNMHKLFTTEHIKLLELLKGHKHSR</sequence>
<gene>
    <name evidence="1" type="ORF">BG011_008569</name>
</gene>
<protein>
    <submittedName>
        <fullName evidence="1">Uncharacterized protein</fullName>
    </submittedName>
</protein>
<evidence type="ECO:0000313" key="2">
    <source>
        <dbReference type="Proteomes" id="UP000726737"/>
    </source>
</evidence>
<organism evidence="1 2">
    <name type="scientific">Mortierella polycephala</name>
    <dbReference type="NCBI Taxonomy" id="41804"/>
    <lineage>
        <taxon>Eukaryota</taxon>
        <taxon>Fungi</taxon>
        <taxon>Fungi incertae sedis</taxon>
        <taxon>Mucoromycota</taxon>
        <taxon>Mortierellomycotina</taxon>
        <taxon>Mortierellomycetes</taxon>
        <taxon>Mortierellales</taxon>
        <taxon>Mortierellaceae</taxon>
        <taxon>Mortierella</taxon>
    </lineage>
</organism>
<feature type="non-terminal residue" evidence="1">
    <location>
        <position position="1"/>
    </location>
</feature>
<keyword evidence="2" id="KW-1185">Reference proteome</keyword>
<evidence type="ECO:0000313" key="1">
    <source>
        <dbReference type="EMBL" id="KAG0250215.1"/>
    </source>
</evidence>
<comment type="caution">
    <text evidence="1">The sequence shown here is derived from an EMBL/GenBank/DDBJ whole genome shotgun (WGS) entry which is preliminary data.</text>
</comment>
<accession>A0A9P6TWI0</accession>
<dbReference type="EMBL" id="JAAAJA010000713">
    <property type="protein sequence ID" value="KAG0250215.1"/>
    <property type="molecule type" value="Genomic_DNA"/>
</dbReference>
<dbReference type="Proteomes" id="UP000726737">
    <property type="component" value="Unassembled WGS sequence"/>
</dbReference>
<proteinExistence type="predicted"/>
<dbReference type="AlphaFoldDB" id="A0A9P6TWI0"/>
<name>A0A9P6TWI0_9FUNG</name>
<dbReference type="OrthoDB" id="2400963at2759"/>
<reference evidence="1" key="1">
    <citation type="journal article" date="2020" name="Fungal Divers.">
        <title>Resolving the Mortierellaceae phylogeny through synthesis of multi-gene phylogenetics and phylogenomics.</title>
        <authorList>
            <person name="Vandepol N."/>
            <person name="Liber J."/>
            <person name="Desiro A."/>
            <person name="Na H."/>
            <person name="Kennedy M."/>
            <person name="Barry K."/>
            <person name="Grigoriev I.V."/>
            <person name="Miller A.N."/>
            <person name="O'Donnell K."/>
            <person name="Stajich J.E."/>
            <person name="Bonito G."/>
        </authorList>
    </citation>
    <scope>NUCLEOTIDE SEQUENCE</scope>
    <source>
        <strain evidence="1">KOD948</strain>
    </source>
</reference>